<organism evidence="1 2">
    <name type="scientific">Nocardioides yefusunii</name>
    <dbReference type="NCBI Taxonomy" id="2500546"/>
    <lineage>
        <taxon>Bacteria</taxon>
        <taxon>Bacillati</taxon>
        <taxon>Actinomycetota</taxon>
        <taxon>Actinomycetes</taxon>
        <taxon>Propionibacteriales</taxon>
        <taxon>Nocardioidaceae</taxon>
        <taxon>Nocardioides</taxon>
    </lineage>
</organism>
<keyword evidence="2" id="KW-1185">Reference proteome</keyword>
<evidence type="ECO:0008006" key="3">
    <source>
        <dbReference type="Google" id="ProtNLM"/>
    </source>
</evidence>
<evidence type="ECO:0000313" key="1">
    <source>
        <dbReference type="EMBL" id="MFC6153175.1"/>
    </source>
</evidence>
<dbReference type="RefSeq" id="WP_164878683.1">
    <property type="nucleotide sequence ID" value="NZ_CP034929.1"/>
</dbReference>
<dbReference type="Proteomes" id="UP001596098">
    <property type="component" value="Unassembled WGS sequence"/>
</dbReference>
<comment type="caution">
    <text evidence="1">The sequence shown here is derived from an EMBL/GenBank/DDBJ whole genome shotgun (WGS) entry which is preliminary data.</text>
</comment>
<name>A0ABW1QX31_9ACTN</name>
<gene>
    <name evidence="1" type="ORF">ACFPWU_05790</name>
</gene>
<protein>
    <recommendedName>
        <fullName evidence="3">BetI-type transcriptional repressor C-terminal domain-containing protein</fullName>
    </recommendedName>
</protein>
<proteinExistence type="predicted"/>
<reference evidence="2" key="1">
    <citation type="journal article" date="2019" name="Int. J. Syst. Evol. Microbiol.">
        <title>The Global Catalogue of Microorganisms (GCM) 10K type strain sequencing project: providing services to taxonomists for standard genome sequencing and annotation.</title>
        <authorList>
            <consortium name="The Broad Institute Genomics Platform"/>
            <consortium name="The Broad Institute Genome Sequencing Center for Infectious Disease"/>
            <person name="Wu L."/>
            <person name="Ma J."/>
        </authorList>
    </citation>
    <scope>NUCLEOTIDE SEQUENCE [LARGE SCALE GENOMIC DNA]</scope>
    <source>
        <strain evidence="2">DFY28</strain>
    </source>
</reference>
<evidence type="ECO:0000313" key="2">
    <source>
        <dbReference type="Proteomes" id="UP001596098"/>
    </source>
</evidence>
<sequence length="104" mass="10697">MTVTTDTEATRQSAHVLIDAVEAFWSGGDNAGVVAALEGLAAAGAVSCSTGPDGAVEVNVQPLLKASLTLATSLMTMIEVSDPDVDTEQVLDRVRNVVDLNAQL</sequence>
<dbReference type="EMBL" id="JBHSQI010000003">
    <property type="protein sequence ID" value="MFC6153175.1"/>
    <property type="molecule type" value="Genomic_DNA"/>
</dbReference>
<accession>A0ABW1QX31</accession>